<dbReference type="EMBL" id="BGZK01000236">
    <property type="protein sequence ID" value="GBP30697.1"/>
    <property type="molecule type" value="Genomic_DNA"/>
</dbReference>
<evidence type="ECO:0000313" key="1">
    <source>
        <dbReference type="EMBL" id="GBP30697.1"/>
    </source>
</evidence>
<gene>
    <name evidence="1" type="ORF">EVAR_75920_1</name>
</gene>
<proteinExistence type="predicted"/>
<sequence length="260" mass="29365">MLDALTLQLSDFGPFAPTFRAGRPCASPKVARRASPALRRRVGIDSVCRRPAQYSQNIEAGRLSHTGSASRRAPAEYISPFKNNANFRRKSIVTNRRTAVLTDRRVRRGQASRLNFLSGLVRDRKQYPGDVTSGNESRQICARVCRRGAPSGSASPLRLRSFARRFYVHNGRRPGRDYRPNVNTKNETRANWSYPFFSPETRSKLTTFLRESRQISGEDSSLGLSSIETRSRSNFGQCTVWCRSAPHTRPSKSLNRRGPF</sequence>
<organism evidence="1 2">
    <name type="scientific">Eumeta variegata</name>
    <name type="common">Bagworm moth</name>
    <name type="synonym">Eumeta japonica</name>
    <dbReference type="NCBI Taxonomy" id="151549"/>
    <lineage>
        <taxon>Eukaryota</taxon>
        <taxon>Metazoa</taxon>
        <taxon>Ecdysozoa</taxon>
        <taxon>Arthropoda</taxon>
        <taxon>Hexapoda</taxon>
        <taxon>Insecta</taxon>
        <taxon>Pterygota</taxon>
        <taxon>Neoptera</taxon>
        <taxon>Endopterygota</taxon>
        <taxon>Lepidoptera</taxon>
        <taxon>Glossata</taxon>
        <taxon>Ditrysia</taxon>
        <taxon>Tineoidea</taxon>
        <taxon>Psychidae</taxon>
        <taxon>Oiketicinae</taxon>
        <taxon>Eumeta</taxon>
    </lineage>
</organism>
<dbReference type="AlphaFoldDB" id="A0A4C1UXH2"/>
<evidence type="ECO:0000313" key="2">
    <source>
        <dbReference type="Proteomes" id="UP000299102"/>
    </source>
</evidence>
<name>A0A4C1UXH2_EUMVA</name>
<comment type="caution">
    <text evidence="1">The sequence shown here is derived from an EMBL/GenBank/DDBJ whole genome shotgun (WGS) entry which is preliminary data.</text>
</comment>
<accession>A0A4C1UXH2</accession>
<reference evidence="1 2" key="1">
    <citation type="journal article" date="2019" name="Commun. Biol.">
        <title>The bagworm genome reveals a unique fibroin gene that provides high tensile strength.</title>
        <authorList>
            <person name="Kono N."/>
            <person name="Nakamura H."/>
            <person name="Ohtoshi R."/>
            <person name="Tomita M."/>
            <person name="Numata K."/>
            <person name="Arakawa K."/>
        </authorList>
    </citation>
    <scope>NUCLEOTIDE SEQUENCE [LARGE SCALE GENOMIC DNA]</scope>
</reference>
<protein>
    <submittedName>
        <fullName evidence="1">Uncharacterized protein</fullName>
    </submittedName>
</protein>
<keyword evidence="2" id="KW-1185">Reference proteome</keyword>
<dbReference type="Proteomes" id="UP000299102">
    <property type="component" value="Unassembled WGS sequence"/>
</dbReference>